<comment type="caution">
    <text evidence="1">The sequence shown here is derived from an EMBL/GenBank/DDBJ whole genome shotgun (WGS) entry which is preliminary data.</text>
</comment>
<dbReference type="Proteomes" id="UP001499974">
    <property type="component" value="Unassembled WGS sequence"/>
</dbReference>
<accession>A0ABP8WMU6</accession>
<sequence>MDPTPTSATLSDEALVELVAMLPAVDSVELKLCVPDGGRRSAVAALRLDPLQAELRQAVFFDTADLALDRCGVVLRARRIRDKPGDTVVKIRPIQPEAVPQALRDEPGFSLEVDALPGGFTCSGSMRHHATDADVRSVMQGAQSVRTLLSRPQRRLYAAHVGDDGPRLDRLSVLGPITIMKLKWRPPDVSRRFVAELWLFPDGGRTLELSTKCAPGDAFAAAAEAKAFLISHGIDLTAEQQTKTRAALAFFSLELARP</sequence>
<evidence type="ECO:0000313" key="2">
    <source>
        <dbReference type="Proteomes" id="UP001499974"/>
    </source>
</evidence>
<evidence type="ECO:0008006" key="3">
    <source>
        <dbReference type="Google" id="ProtNLM"/>
    </source>
</evidence>
<proteinExistence type="predicted"/>
<dbReference type="Gene3D" id="2.40.320.10">
    <property type="entry name" value="Hypothetical Protein Pfu-838710-001"/>
    <property type="match status" value="1"/>
</dbReference>
<dbReference type="SUPFAM" id="SSF55154">
    <property type="entry name" value="CYTH-like phosphatases"/>
    <property type="match status" value="1"/>
</dbReference>
<organism evidence="1 2">
    <name type="scientific">Nocardioides conyzicola</name>
    <dbReference type="NCBI Taxonomy" id="1651781"/>
    <lineage>
        <taxon>Bacteria</taxon>
        <taxon>Bacillati</taxon>
        <taxon>Actinomycetota</taxon>
        <taxon>Actinomycetes</taxon>
        <taxon>Propionibacteriales</taxon>
        <taxon>Nocardioidaceae</taxon>
        <taxon>Nocardioides</taxon>
    </lineage>
</organism>
<gene>
    <name evidence="1" type="ORF">GCM10023349_01940</name>
</gene>
<dbReference type="EMBL" id="BAABKM010000001">
    <property type="protein sequence ID" value="GAA4690987.1"/>
    <property type="molecule type" value="Genomic_DNA"/>
</dbReference>
<keyword evidence="2" id="KW-1185">Reference proteome</keyword>
<dbReference type="RefSeq" id="WP_345518325.1">
    <property type="nucleotide sequence ID" value="NZ_BAABKM010000001.1"/>
</dbReference>
<name>A0ABP8WMU6_9ACTN</name>
<reference evidence="2" key="1">
    <citation type="journal article" date="2019" name="Int. J. Syst. Evol. Microbiol.">
        <title>The Global Catalogue of Microorganisms (GCM) 10K type strain sequencing project: providing services to taxonomists for standard genome sequencing and annotation.</title>
        <authorList>
            <consortium name="The Broad Institute Genomics Platform"/>
            <consortium name="The Broad Institute Genome Sequencing Center for Infectious Disease"/>
            <person name="Wu L."/>
            <person name="Ma J."/>
        </authorList>
    </citation>
    <scope>NUCLEOTIDE SEQUENCE [LARGE SCALE GENOMIC DNA]</scope>
    <source>
        <strain evidence="2">JCM 18531</strain>
    </source>
</reference>
<protein>
    <recommendedName>
        <fullName evidence="3">Adenylate cyclase</fullName>
    </recommendedName>
</protein>
<evidence type="ECO:0000313" key="1">
    <source>
        <dbReference type="EMBL" id="GAA4690987.1"/>
    </source>
</evidence>
<dbReference type="InterPro" id="IPR033469">
    <property type="entry name" value="CYTH-like_dom_sf"/>
</dbReference>